<dbReference type="GO" id="GO:0005524">
    <property type="term" value="F:ATP binding"/>
    <property type="evidence" value="ECO:0007669"/>
    <property type="project" value="UniProtKB-UniRule"/>
</dbReference>
<keyword evidence="2 7" id="KW-0963">Cytoplasm</keyword>
<dbReference type="InterPro" id="IPR003395">
    <property type="entry name" value="RecF/RecN/SMC_N"/>
</dbReference>
<dbReference type="Pfam" id="PF06470">
    <property type="entry name" value="SMC_hinge"/>
    <property type="match status" value="1"/>
</dbReference>
<evidence type="ECO:0000256" key="4">
    <source>
        <dbReference type="ARBA" id="ARBA00022840"/>
    </source>
</evidence>
<sequence length="979" mass="110978">MFLKRIEMQGFKSFADKVVIQFDHDVTGIVGPNGCGKSNITDAIRWVLGEQSVKSLRGNAMTDVIFAGSADRRMVNMAEVTLVFDNSRRDLNSELDEIEVTRRLYRNNGEAQYLINRNPVRLKDVVDLILDSGLGKDSLSMISQGNISSFAEAKPIERRAIFEDAAGVSKYKKRKLESLSKLERTKENLDRTQDILSELERQVSPLKRQARKAEIYREKKTRLQEIEIAVLVEEITHLNQQIDEAVKTLFDIENSTTMQQTTIQVHETANLEAKKDSNGLEVEINKLQEELMRVINEIQTLETRKIELDEKRKYAIEVGTREEKAKQMQSLLEEARFEYEDRQQRLDQLQRDVALLSQQLSQTAMELAENSQKNDEAAGILRRLQNRREVLENLARQPFNSQAGVKAVMDSQAFLPGVLGVVAKVLEPEKGYEEAISVALGGAMYNIVTTDEASARQAISFLKKNQSGRATFLPIRVLKPRWIAQDHRIVAQNTEGFLGVASEFIHCDPQFDLVSQSLLQNVLVCDTLEHGNNLADLLKFSYKIVTLDGDVIHRGGSMTGGKARNSSSLMTVQRELEEITGTIQSQQAKCQLAQKALDQSGRQRSELERSLTEKRIASAQLEPVVDAKRAKFERLKNDYELLAPEAVDGVQETFADSLITSLNQAYSRRDEITTSLSQKRQQKMKLTADIERREQQIRQIRRELETATASSHAIQLDKAKIETRLENNLARLTSEYQLTYEYARTKVEESHIENAREEVLQLRSEIEALGNINMNAPEEYTEVNDRYEFMRKQVDDLIASRDKILSAIDEMDEVMVRQFKDMFDKINEELGDTFRALFGGGKARLILEDPTDLLNTGIDIDVQPPGKSVQNIRLFSGGEKSLIAISVLFAILKARPVPLCIFDEVEAALDQGNVERFARYIKNFSERTQFIVVTHRPGTMGQCDVLYGVTMQKQGVSQMLKVELTDAIEMAETKEVQPA</sequence>
<dbReference type="Gene3D" id="3.30.70.1620">
    <property type="match status" value="1"/>
</dbReference>
<dbReference type="PIRSF" id="PIRSF005719">
    <property type="entry name" value="SMC"/>
    <property type="match status" value="1"/>
</dbReference>
<dbReference type="GO" id="GO:0030261">
    <property type="term" value="P:chromosome condensation"/>
    <property type="evidence" value="ECO:0007669"/>
    <property type="project" value="InterPro"/>
</dbReference>
<feature type="coiled-coil region" evidence="7">
    <location>
        <begin position="172"/>
        <end position="394"/>
    </location>
</feature>
<keyword evidence="6 7" id="KW-0238">DNA-binding</keyword>
<dbReference type="Pfam" id="PF02463">
    <property type="entry name" value="SMC_N"/>
    <property type="match status" value="2"/>
</dbReference>
<dbReference type="InterPro" id="IPR036277">
    <property type="entry name" value="SMC_hinge_sf"/>
</dbReference>
<feature type="coiled-coil region" evidence="7">
    <location>
        <begin position="676"/>
        <end position="710"/>
    </location>
</feature>
<protein>
    <recommendedName>
        <fullName evidence="7">Chromosome partition protein Smc</fullName>
    </recommendedName>
</protein>
<dbReference type="Gene3D" id="3.40.50.300">
    <property type="entry name" value="P-loop containing nucleotide triphosphate hydrolases"/>
    <property type="match status" value="2"/>
</dbReference>
<organism evidence="9 10">
    <name type="scientific">Holdemania filiformis</name>
    <dbReference type="NCBI Taxonomy" id="61171"/>
    <lineage>
        <taxon>Bacteria</taxon>
        <taxon>Bacillati</taxon>
        <taxon>Bacillota</taxon>
        <taxon>Erysipelotrichia</taxon>
        <taxon>Erysipelotrichales</taxon>
        <taxon>Erysipelotrichaceae</taxon>
        <taxon>Holdemania</taxon>
    </lineage>
</organism>
<dbReference type="SUPFAM" id="SSF52540">
    <property type="entry name" value="P-loop containing nucleoside triphosphate hydrolases"/>
    <property type="match status" value="1"/>
</dbReference>
<comment type="similarity">
    <text evidence="7">Belongs to the SMC family.</text>
</comment>
<dbReference type="GO" id="GO:0006260">
    <property type="term" value="P:DNA replication"/>
    <property type="evidence" value="ECO:0007669"/>
    <property type="project" value="UniProtKB-UniRule"/>
</dbReference>
<comment type="subcellular location">
    <subcellularLocation>
        <location evidence="1 7">Cytoplasm</location>
    </subcellularLocation>
</comment>
<dbReference type="InterPro" id="IPR027417">
    <property type="entry name" value="P-loop_NTPase"/>
</dbReference>
<feature type="domain" description="SMC hinge" evidence="8">
    <location>
        <begin position="416"/>
        <end position="535"/>
    </location>
</feature>
<dbReference type="HAMAP" id="MF_01894">
    <property type="entry name" value="Smc_prok"/>
    <property type="match status" value="1"/>
</dbReference>
<accession>A0A412G461</accession>
<comment type="function">
    <text evidence="7">Required for chromosome condensation and partitioning.</text>
</comment>
<proteinExistence type="inferred from homology"/>
<comment type="caution">
    <text evidence="9">The sequence shown here is derived from an EMBL/GenBank/DDBJ whole genome shotgun (WGS) entry which is preliminary data.</text>
</comment>
<dbReference type="InterPro" id="IPR011890">
    <property type="entry name" value="SMC_prok"/>
</dbReference>
<dbReference type="RefSeq" id="WP_117894491.1">
    <property type="nucleotide sequence ID" value="NZ_CABJCV010000005.1"/>
</dbReference>
<comment type="domain">
    <text evidence="7">Contains large globular domains required for ATP hydrolysis at each terminus and a third globular domain forming a flexible hinge near the middle of the molecule. These domains are separated by coiled-coil structures.</text>
</comment>
<dbReference type="AlphaFoldDB" id="A0A412G461"/>
<evidence type="ECO:0000259" key="8">
    <source>
        <dbReference type="SMART" id="SM00968"/>
    </source>
</evidence>
<dbReference type="GeneID" id="83014975"/>
<dbReference type="PANTHER" id="PTHR43977">
    <property type="entry name" value="STRUCTURAL MAINTENANCE OF CHROMOSOMES PROTEIN 3"/>
    <property type="match status" value="1"/>
</dbReference>
<evidence type="ECO:0000256" key="3">
    <source>
        <dbReference type="ARBA" id="ARBA00022741"/>
    </source>
</evidence>
<evidence type="ECO:0000313" key="10">
    <source>
        <dbReference type="Proteomes" id="UP000284178"/>
    </source>
</evidence>
<dbReference type="EMBL" id="QRUP01000005">
    <property type="protein sequence ID" value="RGR75343.1"/>
    <property type="molecule type" value="Genomic_DNA"/>
</dbReference>
<evidence type="ECO:0000256" key="5">
    <source>
        <dbReference type="ARBA" id="ARBA00023054"/>
    </source>
</evidence>
<feature type="binding site" evidence="7">
    <location>
        <begin position="32"/>
        <end position="39"/>
    </location>
    <ligand>
        <name>ATP</name>
        <dbReference type="ChEBI" id="CHEBI:30616"/>
    </ligand>
</feature>
<dbReference type="GO" id="GO:0005694">
    <property type="term" value="C:chromosome"/>
    <property type="evidence" value="ECO:0007669"/>
    <property type="project" value="InterPro"/>
</dbReference>
<gene>
    <name evidence="7" type="primary">smc</name>
    <name evidence="9" type="ORF">DWY25_06095</name>
</gene>
<evidence type="ECO:0000256" key="2">
    <source>
        <dbReference type="ARBA" id="ARBA00022490"/>
    </source>
</evidence>
<keyword evidence="10" id="KW-1185">Reference proteome</keyword>
<dbReference type="GO" id="GO:0007062">
    <property type="term" value="P:sister chromatid cohesion"/>
    <property type="evidence" value="ECO:0007669"/>
    <property type="project" value="InterPro"/>
</dbReference>
<evidence type="ECO:0000256" key="1">
    <source>
        <dbReference type="ARBA" id="ARBA00004496"/>
    </source>
</evidence>
<comment type="subunit">
    <text evidence="7">Homodimer.</text>
</comment>
<dbReference type="GO" id="GO:0007059">
    <property type="term" value="P:chromosome segregation"/>
    <property type="evidence" value="ECO:0007669"/>
    <property type="project" value="UniProtKB-UniRule"/>
</dbReference>
<dbReference type="FunFam" id="3.40.50.300:FF:000901">
    <property type="entry name" value="Chromosome partition protein Smc"/>
    <property type="match status" value="1"/>
</dbReference>
<evidence type="ECO:0000256" key="6">
    <source>
        <dbReference type="ARBA" id="ARBA00023125"/>
    </source>
</evidence>
<dbReference type="InterPro" id="IPR024704">
    <property type="entry name" value="SMC"/>
</dbReference>
<dbReference type="GO" id="GO:0016887">
    <property type="term" value="F:ATP hydrolysis activity"/>
    <property type="evidence" value="ECO:0007669"/>
    <property type="project" value="InterPro"/>
</dbReference>
<dbReference type="Proteomes" id="UP000284178">
    <property type="component" value="Unassembled WGS sequence"/>
</dbReference>
<reference evidence="9 10" key="1">
    <citation type="submission" date="2018-08" db="EMBL/GenBank/DDBJ databases">
        <title>A genome reference for cultivated species of the human gut microbiota.</title>
        <authorList>
            <person name="Zou Y."/>
            <person name="Xue W."/>
            <person name="Luo G."/>
        </authorList>
    </citation>
    <scope>NUCLEOTIDE SEQUENCE [LARGE SCALE GENOMIC DNA]</scope>
    <source>
        <strain evidence="9 10">AF24-29</strain>
    </source>
</reference>
<dbReference type="GO" id="GO:0005737">
    <property type="term" value="C:cytoplasm"/>
    <property type="evidence" value="ECO:0007669"/>
    <property type="project" value="UniProtKB-SubCell"/>
</dbReference>
<dbReference type="CDD" id="cd03278">
    <property type="entry name" value="ABC_SMC_barmotin"/>
    <property type="match status" value="1"/>
</dbReference>
<dbReference type="InterPro" id="IPR010935">
    <property type="entry name" value="SMC_hinge"/>
</dbReference>
<keyword evidence="4 7" id="KW-0067">ATP-binding</keyword>
<name>A0A412G461_9FIRM</name>
<dbReference type="SMART" id="SM00968">
    <property type="entry name" value="SMC_hinge"/>
    <property type="match status" value="1"/>
</dbReference>
<evidence type="ECO:0000313" key="9">
    <source>
        <dbReference type="EMBL" id="RGR75343.1"/>
    </source>
</evidence>
<keyword evidence="5 7" id="KW-0175">Coiled coil</keyword>
<dbReference type="GO" id="GO:0003677">
    <property type="term" value="F:DNA binding"/>
    <property type="evidence" value="ECO:0007669"/>
    <property type="project" value="UniProtKB-UniRule"/>
</dbReference>
<dbReference type="Gene3D" id="1.20.1060.20">
    <property type="match status" value="1"/>
</dbReference>
<dbReference type="SUPFAM" id="SSF75553">
    <property type="entry name" value="Smc hinge domain"/>
    <property type="match status" value="1"/>
</dbReference>
<keyword evidence="3 7" id="KW-0547">Nucleotide-binding</keyword>
<evidence type="ECO:0000256" key="7">
    <source>
        <dbReference type="HAMAP-Rule" id="MF_01894"/>
    </source>
</evidence>